<organism evidence="2 3">
    <name type="scientific">Salegentibacter echinorum</name>
    <dbReference type="NCBI Taxonomy" id="1073325"/>
    <lineage>
        <taxon>Bacteria</taxon>
        <taxon>Pseudomonadati</taxon>
        <taxon>Bacteroidota</taxon>
        <taxon>Flavobacteriia</taxon>
        <taxon>Flavobacteriales</taxon>
        <taxon>Flavobacteriaceae</taxon>
        <taxon>Salegentibacter</taxon>
    </lineage>
</organism>
<dbReference type="STRING" id="1073325.SAMN05444483_10457"/>
<keyword evidence="3" id="KW-1185">Reference proteome</keyword>
<dbReference type="AlphaFoldDB" id="A0A1M5G949"/>
<evidence type="ECO:0000313" key="3">
    <source>
        <dbReference type="Proteomes" id="UP000183945"/>
    </source>
</evidence>
<dbReference type="EMBL" id="FQVT01000004">
    <property type="protein sequence ID" value="SHG00275.1"/>
    <property type="molecule type" value="Genomic_DNA"/>
</dbReference>
<proteinExistence type="predicted"/>
<feature type="chain" id="PRO_5009910367" description="DUF4270 domain-containing protein" evidence="1">
    <location>
        <begin position="22"/>
        <end position="531"/>
    </location>
</feature>
<reference evidence="3" key="1">
    <citation type="submission" date="2016-11" db="EMBL/GenBank/DDBJ databases">
        <authorList>
            <person name="Varghese N."/>
            <person name="Submissions S."/>
        </authorList>
    </citation>
    <scope>NUCLEOTIDE SEQUENCE [LARGE SCALE GENOMIC DNA]</scope>
    <source>
        <strain evidence="3">DSM 24579</strain>
    </source>
</reference>
<protein>
    <recommendedName>
        <fullName evidence="4">DUF4270 domain-containing protein</fullName>
    </recommendedName>
</protein>
<accession>A0A1M5G949</accession>
<dbReference type="Proteomes" id="UP000183945">
    <property type="component" value="Unassembled WGS sequence"/>
</dbReference>
<sequence length="531" mass="59207">MNFKKVMSKATAILGVVFVFAACDDEFSNVGGDIIENPSDLEVKEVEVLAYNKKLNAVQTNTLNNSLLGVYSHPVYGQSTASILSQISLSTKNPTFGIEPELDSVVMTIPYFSTKGELDEDGNLEYSLDSIYGSEPIKITVQESNYFLNDLDPDAGFDNSKYYSNQQELFEQNLVGNVIYEDANFVPSEKAIVSYEKNEDGVEDTITKAPALRIKLPTAYFKEKIIDREGSNVLSNNNNFRNYLRGLFIKAEATGENGTMMLLENLRQNGDIKLYYTSEVKGTNDDGEEETTREKRDYTLGFGNSIVNTFEGDYPSDILQAINDSNEETGAENLFLKGGEGSMAVIELFDSKTQIEDLKENNWLINEANLIFHVNRDFVNNVNENNRLYLYDLTNGTFLADYGFARNFVGDYIAGEPLNSLKSFSAPIKEDEESGDYSYTVNITQHVANIIENDADNVKLGLVIVDNINNVATQNQDGTILPIQTGVKGVDSVETLPVETVLTPEGTVLYGNLANDEEKRLKLRIYYTETE</sequence>
<evidence type="ECO:0008006" key="4">
    <source>
        <dbReference type="Google" id="ProtNLM"/>
    </source>
</evidence>
<dbReference type="InterPro" id="IPR025366">
    <property type="entry name" value="DUF4270"/>
</dbReference>
<keyword evidence="1" id="KW-0732">Signal</keyword>
<evidence type="ECO:0000313" key="2">
    <source>
        <dbReference type="EMBL" id="SHG00275.1"/>
    </source>
</evidence>
<dbReference type="RefSeq" id="WP_072878533.1">
    <property type="nucleotide sequence ID" value="NZ_FQVT01000004.1"/>
</dbReference>
<feature type="signal peptide" evidence="1">
    <location>
        <begin position="1"/>
        <end position="21"/>
    </location>
</feature>
<dbReference type="OrthoDB" id="1466062at2"/>
<gene>
    <name evidence="2" type="ORF">SAMN05444483_10457</name>
</gene>
<dbReference type="PROSITE" id="PS51257">
    <property type="entry name" value="PROKAR_LIPOPROTEIN"/>
    <property type="match status" value="1"/>
</dbReference>
<evidence type="ECO:0000256" key="1">
    <source>
        <dbReference type="SAM" id="SignalP"/>
    </source>
</evidence>
<dbReference type="Pfam" id="PF14092">
    <property type="entry name" value="DUF4270"/>
    <property type="match status" value="1"/>
</dbReference>
<name>A0A1M5G949_SALEC</name>